<evidence type="ECO:0000313" key="3">
    <source>
        <dbReference type="Proteomes" id="UP000430120"/>
    </source>
</evidence>
<evidence type="ECO:0000256" key="1">
    <source>
        <dbReference type="SAM" id="MobiDB-lite"/>
    </source>
</evidence>
<dbReference type="RefSeq" id="WP_151125813.1">
    <property type="nucleotide sequence ID" value="NZ_CP088081.1"/>
</dbReference>
<evidence type="ECO:0008006" key="4">
    <source>
        <dbReference type="Google" id="ProtNLM"/>
    </source>
</evidence>
<dbReference type="Proteomes" id="UP000430120">
    <property type="component" value="Unassembled WGS sequence"/>
</dbReference>
<keyword evidence="3" id="KW-1185">Reference proteome</keyword>
<comment type="caution">
    <text evidence="2">The sequence shown here is derived from an EMBL/GenBank/DDBJ whole genome shotgun (WGS) entry which is preliminary data.</text>
</comment>
<proteinExistence type="predicted"/>
<dbReference type="AlphaFoldDB" id="A0A643F724"/>
<name>A0A643F724_IDEDE</name>
<gene>
    <name evidence="2" type="ORF">F7Q92_19880</name>
</gene>
<dbReference type="OrthoDB" id="8703192at2"/>
<organism evidence="2 3">
    <name type="scientific">Ideonella dechloratans</name>
    <dbReference type="NCBI Taxonomy" id="36863"/>
    <lineage>
        <taxon>Bacteria</taxon>
        <taxon>Pseudomonadati</taxon>
        <taxon>Pseudomonadota</taxon>
        <taxon>Betaproteobacteria</taxon>
        <taxon>Burkholderiales</taxon>
        <taxon>Sphaerotilaceae</taxon>
        <taxon>Ideonella</taxon>
    </lineage>
</organism>
<accession>A0A643F724</accession>
<protein>
    <recommendedName>
        <fullName evidence="4">PilN domain-containing protein</fullName>
    </recommendedName>
</protein>
<evidence type="ECO:0000313" key="2">
    <source>
        <dbReference type="EMBL" id="KAB0574149.1"/>
    </source>
</evidence>
<sequence>MSRMGPVRFGEAAWRVASFGYGRSRTVRWAWGLVSLCALLWLLLQSWQLAVSHREIDEERRSLAQRFAIQEDERQSRLRDLPKPSLEEAGAMQALQRLRQAPWPAGLDLLAEEDSEDIGLLSLELDAERRSVRMQAEARSWQALLAYGTALEGRLGAAVQWRRFETNEQDAQRPTRAQFEWGLPPPADMAASGGAP</sequence>
<dbReference type="EMBL" id="VZPB01000079">
    <property type="protein sequence ID" value="KAB0574149.1"/>
    <property type="molecule type" value="Genomic_DNA"/>
</dbReference>
<reference evidence="2 3" key="1">
    <citation type="submission" date="2019-09" db="EMBL/GenBank/DDBJ databases">
        <title>Draft genome sequences of 48 bacterial type strains from the CCUG.</title>
        <authorList>
            <person name="Tunovic T."/>
            <person name="Pineiro-Iglesias B."/>
            <person name="Unosson C."/>
            <person name="Inganas E."/>
            <person name="Ohlen M."/>
            <person name="Cardew S."/>
            <person name="Jensie-Markopoulos S."/>
            <person name="Salva-Serra F."/>
            <person name="Jaen-Luchoro D."/>
            <person name="Karlsson R."/>
            <person name="Svensson-Stadler L."/>
            <person name="Chun J."/>
            <person name="Moore E."/>
        </authorList>
    </citation>
    <scope>NUCLEOTIDE SEQUENCE [LARGE SCALE GENOMIC DNA]</scope>
    <source>
        <strain evidence="2 3">CCUG 30977</strain>
    </source>
</reference>
<feature type="region of interest" description="Disordered" evidence="1">
    <location>
        <begin position="166"/>
        <end position="196"/>
    </location>
</feature>